<dbReference type="OrthoDB" id="2554199at2759"/>
<organism evidence="2 3">
    <name type="scientific">Pseudozyma hubeiensis (strain SY62)</name>
    <name type="common">Yeast</name>
    <dbReference type="NCBI Taxonomy" id="1305764"/>
    <lineage>
        <taxon>Eukaryota</taxon>
        <taxon>Fungi</taxon>
        <taxon>Dikarya</taxon>
        <taxon>Basidiomycota</taxon>
        <taxon>Ustilaginomycotina</taxon>
        <taxon>Ustilaginomycetes</taxon>
        <taxon>Ustilaginales</taxon>
        <taxon>Ustilaginaceae</taxon>
        <taxon>Pseudozyma</taxon>
    </lineage>
</organism>
<name>R9PEP6_PSEHS</name>
<dbReference type="GO" id="GO:0016787">
    <property type="term" value="F:hydrolase activity"/>
    <property type="evidence" value="ECO:0007669"/>
    <property type="project" value="UniProtKB-KW"/>
</dbReference>
<dbReference type="HOGENOM" id="CLU_931190_0_0_1"/>
<feature type="region of interest" description="Disordered" evidence="1">
    <location>
        <begin position="186"/>
        <end position="250"/>
    </location>
</feature>
<gene>
    <name evidence="2" type="ORF">PHSY_007427</name>
</gene>
<accession>R9PEP6</accession>
<keyword evidence="2" id="KW-0346">Stress response</keyword>
<feature type="compositionally biased region" description="Low complexity" evidence="1">
    <location>
        <begin position="207"/>
        <end position="237"/>
    </location>
</feature>
<proteinExistence type="predicted"/>
<dbReference type="AlphaFoldDB" id="R9PEP6"/>
<dbReference type="RefSeq" id="XP_012193411.1">
    <property type="nucleotide sequence ID" value="XM_012338021.1"/>
</dbReference>
<evidence type="ECO:0000313" key="2">
    <source>
        <dbReference type="EMBL" id="GAC99824.1"/>
    </source>
</evidence>
<dbReference type="Proteomes" id="UP000014071">
    <property type="component" value="Unassembled WGS sequence"/>
</dbReference>
<dbReference type="GeneID" id="24112690"/>
<reference evidence="3" key="1">
    <citation type="journal article" date="2013" name="Genome Announc.">
        <title>Draft genome sequence of the basidiomycetous yeast-like fungus Pseudozyma hubeiensis SY62, which produces an abundant amount of the biosurfactant mannosylerythritol lipids.</title>
        <authorList>
            <person name="Konishi M."/>
            <person name="Hatada Y."/>
            <person name="Horiuchi J."/>
        </authorList>
    </citation>
    <scope>NUCLEOTIDE SEQUENCE [LARGE SCALE GENOMIC DNA]</scope>
    <source>
        <strain evidence="3">SY62</strain>
    </source>
</reference>
<dbReference type="EMBL" id="DF238833">
    <property type="protein sequence ID" value="GAC99824.1"/>
    <property type="molecule type" value="Genomic_DNA"/>
</dbReference>
<sequence length="323" mass="34334">MHGPPGFPRPHHTSDQTPTSFAMAASRRAQIQSLCGARSGPLIDRAESYLAAVDVWSRRGNQKAVKNAGTGVVAVCCYLAAESLDARVPDRGSAIRASGLPPAQFASAERDFRSAVQSVSSTSSHTLSGPSDTLNSAFAASLAAAPTKRAVQSSPAKATASGSKDKDALLAKAQAIQAGSLFDQAMRAGPDDTSLAASRSRTQQHDAGSAAPPSSSNVSVSANRANADINAAANGDASTELQPRRPKRRRMSKVVFGLAIRSSLNRLDDQQEADDQRLRRNRINHIQSTIERLRISDPTWRYLDAPRDFLVTVSQSHDGTDQH</sequence>
<keyword evidence="3" id="KW-1185">Reference proteome</keyword>
<dbReference type="eggNOG" id="ENOG502T3H6">
    <property type="taxonomic scope" value="Eukaryota"/>
</dbReference>
<protein>
    <submittedName>
        <fullName evidence="2">Heat shock protein 78, mitochondrial</fullName>
        <ecNumber evidence="2">3.6.1.3</ecNumber>
    </submittedName>
</protein>
<evidence type="ECO:0000313" key="3">
    <source>
        <dbReference type="Proteomes" id="UP000014071"/>
    </source>
</evidence>
<keyword evidence="2" id="KW-0378">Hydrolase</keyword>
<evidence type="ECO:0000256" key="1">
    <source>
        <dbReference type="SAM" id="MobiDB-lite"/>
    </source>
</evidence>
<dbReference type="EC" id="3.6.1.3" evidence="2"/>